<keyword evidence="4" id="KW-0255">Endonuclease</keyword>
<dbReference type="Pfam" id="PF06817">
    <property type="entry name" value="RVT_thumb"/>
    <property type="match status" value="1"/>
</dbReference>
<dbReference type="SUPFAM" id="SSF56672">
    <property type="entry name" value="DNA/RNA polymerases"/>
    <property type="match status" value="1"/>
</dbReference>
<dbReference type="GO" id="GO:0004519">
    <property type="term" value="F:endonuclease activity"/>
    <property type="evidence" value="ECO:0007669"/>
    <property type="project" value="UniProtKB-KW"/>
</dbReference>
<evidence type="ECO:0000256" key="6">
    <source>
        <dbReference type="ARBA" id="ARBA00022918"/>
    </source>
</evidence>
<organism evidence="8 9">
    <name type="scientific">Piaya cayana</name>
    <name type="common">Common squirrel cuckoo</name>
    <dbReference type="NCBI Taxonomy" id="33601"/>
    <lineage>
        <taxon>Eukaryota</taxon>
        <taxon>Metazoa</taxon>
        <taxon>Chordata</taxon>
        <taxon>Craniata</taxon>
        <taxon>Vertebrata</taxon>
        <taxon>Euteleostomi</taxon>
        <taxon>Archelosauria</taxon>
        <taxon>Archosauria</taxon>
        <taxon>Dinosauria</taxon>
        <taxon>Saurischia</taxon>
        <taxon>Theropoda</taxon>
        <taxon>Coelurosauria</taxon>
        <taxon>Aves</taxon>
        <taxon>Neognathae</taxon>
        <taxon>Neoaves</taxon>
        <taxon>Otidimorphae</taxon>
        <taxon>Cuculiformes</taxon>
        <taxon>Coccyzidae</taxon>
        <taxon>Piaya</taxon>
    </lineage>
</organism>
<gene>
    <name evidence="8" type="primary">Ervk18_0</name>
    <name evidence="8" type="ORF">PIACAY_R14952</name>
</gene>
<dbReference type="GO" id="GO:0035613">
    <property type="term" value="F:RNA stem-loop binding"/>
    <property type="evidence" value="ECO:0007669"/>
    <property type="project" value="TreeGrafter"/>
</dbReference>
<dbReference type="InterPro" id="IPR043128">
    <property type="entry name" value="Rev_trsase/Diguanyl_cyclase"/>
</dbReference>
<dbReference type="PANTHER" id="PTHR41694:SF3">
    <property type="entry name" value="RNA-DIRECTED DNA POLYMERASE-RELATED"/>
    <property type="match status" value="1"/>
</dbReference>
<feature type="non-terminal residue" evidence="8">
    <location>
        <position position="55"/>
    </location>
</feature>
<keyword evidence="1" id="KW-0808">Transferase</keyword>
<comment type="caution">
    <text evidence="8">The sequence shown here is derived from an EMBL/GenBank/DDBJ whole genome shotgun (WGS) entry which is preliminary data.</text>
</comment>
<reference evidence="8" key="1">
    <citation type="submission" date="2019-09" db="EMBL/GenBank/DDBJ databases">
        <title>Bird 10,000 Genomes (B10K) Project - Family phase.</title>
        <authorList>
            <person name="Zhang G."/>
        </authorList>
    </citation>
    <scope>NUCLEOTIDE SEQUENCE</scope>
    <source>
        <strain evidence="8">B10K-DU-008-47</strain>
        <tissue evidence="8">Mixed tissue sample</tissue>
    </source>
</reference>
<dbReference type="Proteomes" id="UP000653271">
    <property type="component" value="Unassembled WGS sequence"/>
</dbReference>
<proteinExistence type="predicted"/>
<evidence type="ECO:0000256" key="1">
    <source>
        <dbReference type="ARBA" id="ARBA00022679"/>
    </source>
</evidence>
<evidence type="ECO:0000256" key="5">
    <source>
        <dbReference type="ARBA" id="ARBA00022801"/>
    </source>
</evidence>
<dbReference type="GO" id="GO:0003964">
    <property type="term" value="F:RNA-directed DNA polymerase activity"/>
    <property type="evidence" value="ECO:0007669"/>
    <property type="project" value="UniProtKB-KW"/>
</dbReference>
<evidence type="ECO:0000256" key="4">
    <source>
        <dbReference type="ARBA" id="ARBA00022759"/>
    </source>
</evidence>
<evidence type="ECO:0000256" key="2">
    <source>
        <dbReference type="ARBA" id="ARBA00022695"/>
    </source>
</evidence>
<dbReference type="PANTHER" id="PTHR41694">
    <property type="entry name" value="ENDOGENOUS RETROVIRUS GROUP K MEMBER POL PROTEIN"/>
    <property type="match status" value="1"/>
</dbReference>
<dbReference type="EMBL" id="WAAB01000957">
    <property type="protein sequence ID" value="NWH69772.1"/>
    <property type="molecule type" value="Genomic_DNA"/>
</dbReference>
<keyword evidence="5" id="KW-0378">Hydrolase</keyword>
<keyword evidence="9" id="KW-1185">Reference proteome</keyword>
<dbReference type="OrthoDB" id="6773263at2759"/>
<dbReference type="InterPro" id="IPR043502">
    <property type="entry name" value="DNA/RNA_pol_sf"/>
</dbReference>
<sequence>PWKYLGWKIKEQTIQPQQVKLLYSVKTLNDVQKLLEAINWVRPLIGITTEELHPL</sequence>
<keyword evidence="2" id="KW-0548">Nucleotidyltransferase</keyword>
<dbReference type="Gene3D" id="3.30.70.270">
    <property type="match status" value="1"/>
</dbReference>
<dbReference type="GO" id="GO:0016787">
    <property type="term" value="F:hydrolase activity"/>
    <property type="evidence" value="ECO:0007669"/>
    <property type="project" value="UniProtKB-KW"/>
</dbReference>
<protein>
    <submittedName>
        <fullName evidence="8">POK18 protein</fullName>
    </submittedName>
</protein>
<dbReference type="InterPro" id="IPR010661">
    <property type="entry name" value="RVT_thumb"/>
</dbReference>
<accession>A0A850WJP2</accession>
<dbReference type="AlphaFoldDB" id="A0A850WJP2"/>
<keyword evidence="6" id="KW-0695">RNA-directed DNA polymerase</keyword>
<evidence type="ECO:0000313" key="8">
    <source>
        <dbReference type="EMBL" id="NWH69772.1"/>
    </source>
</evidence>
<evidence type="ECO:0000313" key="9">
    <source>
        <dbReference type="Proteomes" id="UP000653271"/>
    </source>
</evidence>
<evidence type="ECO:0000259" key="7">
    <source>
        <dbReference type="Pfam" id="PF06817"/>
    </source>
</evidence>
<name>A0A850WJP2_PIACA</name>
<feature type="domain" description="Reverse transcriptase thumb" evidence="7">
    <location>
        <begin position="17"/>
        <end position="55"/>
    </location>
</feature>
<evidence type="ECO:0000256" key="3">
    <source>
        <dbReference type="ARBA" id="ARBA00022722"/>
    </source>
</evidence>
<keyword evidence="3" id="KW-0540">Nuclease</keyword>
<feature type="non-terminal residue" evidence="8">
    <location>
        <position position="1"/>
    </location>
</feature>